<accession>A0AAV0UY16</accession>
<evidence type="ECO:0000313" key="3">
    <source>
        <dbReference type="Proteomes" id="UP001162029"/>
    </source>
</evidence>
<dbReference type="EMBL" id="CANTFM010001501">
    <property type="protein sequence ID" value="CAI5740344.1"/>
    <property type="molecule type" value="Genomic_DNA"/>
</dbReference>
<organism evidence="2 3">
    <name type="scientific">Peronospora destructor</name>
    <dbReference type="NCBI Taxonomy" id="86335"/>
    <lineage>
        <taxon>Eukaryota</taxon>
        <taxon>Sar</taxon>
        <taxon>Stramenopiles</taxon>
        <taxon>Oomycota</taxon>
        <taxon>Peronosporomycetes</taxon>
        <taxon>Peronosporales</taxon>
        <taxon>Peronosporaceae</taxon>
        <taxon>Peronospora</taxon>
    </lineage>
</organism>
<dbReference type="AlphaFoldDB" id="A0AAV0UY16"/>
<feature type="region of interest" description="Disordered" evidence="1">
    <location>
        <begin position="30"/>
        <end position="50"/>
    </location>
</feature>
<evidence type="ECO:0000256" key="1">
    <source>
        <dbReference type="SAM" id="MobiDB-lite"/>
    </source>
</evidence>
<comment type="caution">
    <text evidence="2">The sequence shown here is derived from an EMBL/GenBank/DDBJ whole genome shotgun (WGS) entry which is preliminary data.</text>
</comment>
<proteinExistence type="predicted"/>
<protein>
    <submittedName>
        <fullName evidence="2">Uncharacterized protein</fullName>
    </submittedName>
</protein>
<keyword evidence="3" id="KW-1185">Reference proteome</keyword>
<dbReference type="Proteomes" id="UP001162029">
    <property type="component" value="Unassembled WGS sequence"/>
</dbReference>
<feature type="compositionally biased region" description="Basic and acidic residues" evidence="1">
    <location>
        <begin position="40"/>
        <end position="50"/>
    </location>
</feature>
<sequence length="114" mass="13148">MQTNSTTADSLDIDLFSKELDEPYVCCSDEKSNSSIMDQPNRHPDMFNDPERSTLTVWKTRRQVDDGDFVPVGVCARSEFEMFQRTLLQLSIAAEKTYIQAQTTTRRLFEDNLD</sequence>
<reference evidence="2" key="1">
    <citation type="submission" date="2022-12" db="EMBL/GenBank/DDBJ databases">
        <authorList>
            <person name="Webb A."/>
        </authorList>
    </citation>
    <scope>NUCLEOTIDE SEQUENCE</scope>
    <source>
        <strain evidence="2">Pd1</strain>
    </source>
</reference>
<evidence type="ECO:0000313" key="2">
    <source>
        <dbReference type="EMBL" id="CAI5740344.1"/>
    </source>
</evidence>
<name>A0AAV0UY16_9STRA</name>
<gene>
    <name evidence="2" type="ORF">PDE001_LOCUS7466</name>
</gene>